<dbReference type="AlphaFoldDB" id="A0A9P6HBT3"/>
<evidence type="ECO:0000313" key="2">
    <source>
        <dbReference type="Proteomes" id="UP000736335"/>
    </source>
</evidence>
<organism evidence="1 2">
    <name type="scientific">Thelephora terrestris</name>
    <dbReference type="NCBI Taxonomy" id="56493"/>
    <lineage>
        <taxon>Eukaryota</taxon>
        <taxon>Fungi</taxon>
        <taxon>Dikarya</taxon>
        <taxon>Basidiomycota</taxon>
        <taxon>Agaricomycotina</taxon>
        <taxon>Agaricomycetes</taxon>
        <taxon>Thelephorales</taxon>
        <taxon>Thelephoraceae</taxon>
        <taxon>Thelephora</taxon>
    </lineage>
</organism>
<reference evidence="1" key="1">
    <citation type="journal article" date="2020" name="Nat. Commun.">
        <title>Large-scale genome sequencing of mycorrhizal fungi provides insights into the early evolution of symbiotic traits.</title>
        <authorList>
            <person name="Miyauchi S."/>
            <person name="Kiss E."/>
            <person name="Kuo A."/>
            <person name="Drula E."/>
            <person name="Kohler A."/>
            <person name="Sanchez-Garcia M."/>
            <person name="Morin E."/>
            <person name="Andreopoulos B."/>
            <person name="Barry K.W."/>
            <person name="Bonito G."/>
            <person name="Buee M."/>
            <person name="Carver A."/>
            <person name="Chen C."/>
            <person name="Cichocki N."/>
            <person name="Clum A."/>
            <person name="Culley D."/>
            <person name="Crous P.W."/>
            <person name="Fauchery L."/>
            <person name="Girlanda M."/>
            <person name="Hayes R.D."/>
            <person name="Keri Z."/>
            <person name="LaButti K."/>
            <person name="Lipzen A."/>
            <person name="Lombard V."/>
            <person name="Magnuson J."/>
            <person name="Maillard F."/>
            <person name="Murat C."/>
            <person name="Nolan M."/>
            <person name="Ohm R.A."/>
            <person name="Pangilinan J."/>
            <person name="Pereira M.F."/>
            <person name="Perotto S."/>
            <person name="Peter M."/>
            <person name="Pfister S."/>
            <person name="Riley R."/>
            <person name="Sitrit Y."/>
            <person name="Stielow J.B."/>
            <person name="Szollosi G."/>
            <person name="Zifcakova L."/>
            <person name="Stursova M."/>
            <person name="Spatafora J.W."/>
            <person name="Tedersoo L."/>
            <person name="Vaario L.M."/>
            <person name="Yamada A."/>
            <person name="Yan M."/>
            <person name="Wang P."/>
            <person name="Xu J."/>
            <person name="Bruns T."/>
            <person name="Baldrian P."/>
            <person name="Vilgalys R."/>
            <person name="Dunand C."/>
            <person name="Henrissat B."/>
            <person name="Grigoriev I.V."/>
            <person name="Hibbett D."/>
            <person name="Nagy L.G."/>
            <person name="Martin F.M."/>
        </authorList>
    </citation>
    <scope>NUCLEOTIDE SEQUENCE</scope>
    <source>
        <strain evidence="1">UH-Tt-Lm1</strain>
    </source>
</reference>
<evidence type="ECO:0008006" key="3">
    <source>
        <dbReference type="Google" id="ProtNLM"/>
    </source>
</evidence>
<name>A0A9P6HBT3_9AGAM</name>
<protein>
    <recommendedName>
        <fullName evidence="3">F-box protein</fullName>
    </recommendedName>
</protein>
<sequence length="319" mass="36398">MVKGHVEQSTAIRRLTMTCRALRNALLPVLWKDVEACVVPTYPQDGYTYGLYAQCEYLLANPTVAAYVQVFSVDLRFAYAPKDLMRKFIDTLVRLPNLRRLELLNVSHRSPITVALKRKCAKFPTIREMVVDCTYPDFIKSCPNLECMDFRLGLDECGLRAIKSYGARLKRVTGVGLWSHEYDQVATVVEGCPMLEEIGFCGDPLVRAPLPPAITNTDLYTSQRPRGAEIFRQLRRVEHLAVVEVDLVVSGTFRFRVPSSGMEEDRNVWKRGFIEVLKLSPSKKRKLFRWRDIRSDYSRPSGYKLLGSGELEVLPETTL</sequence>
<comment type="caution">
    <text evidence="1">The sequence shown here is derived from an EMBL/GenBank/DDBJ whole genome shotgun (WGS) entry which is preliminary data.</text>
</comment>
<dbReference type="EMBL" id="WIUZ02000011">
    <property type="protein sequence ID" value="KAF9782797.1"/>
    <property type="molecule type" value="Genomic_DNA"/>
</dbReference>
<proteinExistence type="predicted"/>
<accession>A0A9P6HBT3</accession>
<dbReference type="Proteomes" id="UP000736335">
    <property type="component" value="Unassembled WGS sequence"/>
</dbReference>
<dbReference type="OrthoDB" id="2891411at2759"/>
<evidence type="ECO:0000313" key="1">
    <source>
        <dbReference type="EMBL" id="KAF9782797.1"/>
    </source>
</evidence>
<keyword evidence="2" id="KW-1185">Reference proteome</keyword>
<reference evidence="1" key="2">
    <citation type="submission" date="2020-11" db="EMBL/GenBank/DDBJ databases">
        <authorList>
            <consortium name="DOE Joint Genome Institute"/>
            <person name="Kuo A."/>
            <person name="Miyauchi S."/>
            <person name="Kiss E."/>
            <person name="Drula E."/>
            <person name="Kohler A."/>
            <person name="Sanchez-Garcia M."/>
            <person name="Andreopoulos B."/>
            <person name="Barry K.W."/>
            <person name="Bonito G."/>
            <person name="Buee M."/>
            <person name="Carver A."/>
            <person name="Chen C."/>
            <person name="Cichocki N."/>
            <person name="Clum A."/>
            <person name="Culley D."/>
            <person name="Crous P.W."/>
            <person name="Fauchery L."/>
            <person name="Girlanda M."/>
            <person name="Hayes R."/>
            <person name="Keri Z."/>
            <person name="Labutti K."/>
            <person name="Lipzen A."/>
            <person name="Lombard V."/>
            <person name="Magnuson J."/>
            <person name="Maillard F."/>
            <person name="Morin E."/>
            <person name="Murat C."/>
            <person name="Nolan M."/>
            <person name="Ohm R."/>
            <person name="Pangilinan J."/>
            <person name="Pereira M."/>
            <person name="Perotto S."/>
            <person name="Peter M."/>
            <person name="Riley R."/>
            <person name="Sitrit Y."/>
            <person name="Stielow B."/>
            <person name="Szollosi G."/>
            <person name="Zifcakova L."/>
            <person name="Stursova M."/>
            <person name="Spatafora J.W."/>
            <person name="Tedersoo L."/>
            <person name="Vaario L.-M."/>
            <person name="Yamada A."/>
            <person name="Yan M."/>
            <person name="Wang P."/>
            <person name="Xu J."/>
            <person name="Bruns T."/>
            <person name="Baldrian P."/>
            <person name="Vilgalys R."/>
            <person name="Henrissat B."/>
            <person name="Grigoriev I.V."/>
            <person name="Hibbett D."/>
            <person name="Nagy L.G."/>
            <person name="Martin F.M."/>
        </authorList>
    </citation>
    <scope>NUCLEOTIDE SEQUENCE</scope>
    <source>
        <strain evidence="1">UH-Tt-Lm1</strain>
    </source>
</reference>
<gene>
    <name evidence="1" type="ORF">BJ322DRAFT_172711</name>
</gene>